<name>A0A2P5SWM6_9GAMM</name>
<keyword evidence="12 18" id="KW-0804">Transcription</keyword>
<dbReference type="Pfam" id="PF21775">
    <property type="entry name" value="PutA_1st"/>
    <property type="match status" value="1"/>
</dbReference>
<comment type="catalytic activity">
    <reaction evidence="15 18">
        <text>L-proline + a quinone = (S)-1-pyrroline-5-carboxylate + a quinol + H(+)</text>
        <dbReference type="Rhea" id="RHEA:23784"/>
        <dbReference type="ChEBI" id="CHEBI:15378"/>
        <dbReference type="ChEBI" id="CHEBI:17388"/>
        <dbReference type="ChEBI" id="CHEBI:24646"/>
        <dbReference type="ChEBI" id="CHEBI:60039"/>
        <dbReference type="ChEBI" id="CHEBI:132124"/>
        <dbReference type="EC" id="1.5.5.2"/>
    </reaction>
</comment>
<evidence type="ECO:0000256" key="2">
    <source>
        <dbReference type="ARBA" id="ARBA00004739"/>
    </source>
</evidence>
<dbReference type="InterPro" id="IPR002872">
    <property type="entry name" value="Proline_DH_dom"/>
</dbReference>
<dbReference type="InterPro" id="IPR016161">
    <property type="entry name" value="Ald_DH/histidinol_DH"/>
</dbReference>
<dbReference type="InterPro" id="IPR050485">
    <property type="entry name" value="Proline_metab_enzyme"/>
</dbReference>
<dbReference type="EC" id="1.2.1.88" evidence="18"/>
<organism evidence="24 25">
    <name type="scientific">Candidatus Pantoea edessiphila</name>
    <dbReference type="NCBI Taxonomy" id="2044610"/>
    <lineage>
        <taxon>Bacteria</taxon>
        <taxon>Pseudomonadati</taxon>
        <taxon>Pseudomonadota</taxon>
        <taxon>Gammaproteobacteria</taxon>
        <taxon>Enterobacterales</taxon>
        <taxon>Erwiniaceae</taxon>
        <taxon>Pantoea</taxon>
    </lineage>
</organism>
<dbReference type="PIRSF" id="PIRSF000197">
    <property type="entry name" value="Bifunct_PutA"/>
    <property type="match status" value="1"/>
</dbReference>
<feature type="active site" evidence="19">
    <location>
        <position position="922"/>
    </location>
</feature>
<evidence type="ECO:0000256" key="17">
    <source>
        <dbReference type="ARBA" id="ARBA00060911"/>
    </source>
</evidence>
<evidence type="ECO:0000256" key="15">
    <source>
        <dbReference type="ARBA" id="ARBA00048779"/>
    </source>
</evidence>
<dbReference type="Gene3D" id="1.10.1220.10">
    <property type="entry name" value="Met repressor-like"/>
    <property type="match status" value="1"/>
</dbReference>
<feature type="active site" evidence="19">
    <location>
        <position position="888"/>
    </location>
</feature>
<evidence type="ECO:0000256" key="6">
    <source>
        <dbReference type="ARBA" id="ARBA00022827"/>
    </source>
</evidence>
<dbReference type="EC" id="1.5.5.2" evidence="18"/>
<dbReference type="SUPFAM" id="SSF53720">
    <property type="entry name" value="ALDH-like"/>
    <property type="match status" value="1"/>
</dbReference>
<dbReference type="GO" id="GO:0010133">
    <property type="term" value="P:L-proline catabolic process to L-glutamate"/>
    <property type="evidence" value="ECO:0007669"/>
    <property type="project" value="UniProtKB-UniRule"/>
</dbReference>
<dbReference type="SUPFAM" id="SSF51730">
    <property type="entry name" value="FAD-linked oxidoreductase"/>
    <property type="match status" value="1"/>
</dbReference>
<feature type="domain" description="PutA RHH" evidence="23">
    <location>
        <begin position="11"/>
        <end position="41"/>
    </location>
</feature>
<keyword evidence="5 18" id="KW-0285">Flavoprotein</keyword>
<dbReference type="FunFam" id="3.20.20.220:FF:000004">
    <property type="entry name" value="Bifunctional protein PutA"/>
    <property type="match status" value="1"/>
</dbReference>
<evidence type="ECO:0000256" key="7">
    <source>
        <dbReference type="ARBA" id="ARBA00023002"/>
    </source>
</evidence>
<evidence type="ECO:0000259" key="23">
    <source>
        <dbReference type="Pfam" id="PF21775"/>
    </source>
</evidence>
<comment type="pathway">
    <text evidence="2 18">Amino-acid degradation; L-proline degradation into L-glutamate; L-glutamate from L-proline: step 1/2.</text>
</comment>
<evidence type="ECO:0000313" key="24">
    <source>
        <dbReference type="EMBL" id="PPI86748.1"/>
    </source>
</evidence>
<dbReference type="InterPro" id="IPR015590">
    <property type="entry name" value="Aldehyde_DH_dom"/>
</dbReference>
<dbReference type="Gene3D" id="1.20.5.460">
    <property type="entry name" value="Single helix bin"/>
    <property type="match status" value="1"/>
</dbReference>
<comment type="function">
    <text evidence="18">Oxidizes proline to glutamate for use as a carbon and nitrogen source.</text>
</comment>
<gene>
    <name evidence="24" type="primary">putA</name>
    <name evidence="24" type="ORF">CRV10_00620</name>
</gene>
<evidence type="ECO:0000256" key="8">
    <source>
        <dbReference type="ARBA" id="ARBA00023015"/>
    </source>
</evidence>
<accession>A0A2P5SWM6</accession>
<dbReference type="InterPro" id="IPR029041">
    <property type="entry name" value="FAD-linked_oxidoreductase-like"/>
</dbReference>
<keyword evidence="13" id="KW-0511">Multifunctional enzyme</keyword>
<evidence type="ECO:0000256" key="4">
    <source>
        <dbReference type="ARBA" id="ARBA00022491"/>
    </source>
</evidence>
<dbReference type="GO" id="GO:0003700">
    <property type="term" value="F:DNA-binding transcription factor activity"/>
    <property type="evidence" value="ECO:0007669"/>
    <property type="project" value="InterPro"/>
</dbReference>
<evidence type="ECO:0000256" key="5">
    <source>
        <dbReference type="ARBA" id="ARBA00022630"/>
    </source>
</evidence>
<dbReference type="InterPro" id="IPR013321">
    <property type="entry name" value="Arc_rbn_hlx_hlx"/>
</dbReference>
<evidence type="ECO:0000256" key="12">
    <source>
        <dbReference type="ARBA" id="ARBA00023163"/>
    </source>
</evidence>
<dbReference type="EMBL" id="PDKU01000001">
    <property type="protein sequence ID" value="PPI86748.1"/>
    <property type="molecule type" value="Genomic_DNA"/>
</dbReference>
<evidence type="ECO:0000259" key="21">
    <source>
        <dbReference type="Pfam" id="PF01619"/>
    </source>
</evidence>
<feature type="domain" description="Proline dehydrogenase" evidence="21">
    <location>
        <begin position="271"/>
        <end position="573"/>
    </location>
</feature>
<dbReference type="SUPFAM" id="SSF47598">
    <property type="entry name" value="Ribbon-helix-helix"/>
    <property type="match status" value="1"/>
</dbReference>
<dbReference type="Pfam" id="PF00171">
    <property type="entry name" value="Aldedh"/>
    <property type="match status" value="1"/>
</dbReference>
<dbReference type="NCBIfam" id="TIGR01238">
    <property type="entry name" value="D1pyr5carbox3"/>
    <property type="match status" value="1"/>
</dbReference>
<dbReference type="UniPathway" id="UPA00261">
    <property type="reaction ID" value="UER00373"/>
</dbReference>
<evidence type="ECO:0000259" key="22">
    <source>
        <dbReference type="Pfam" id="PF14850"/>
    </source>
</evidence>
<evidence type="ECO:0000256" key="11">
    <source>
        <dbReference type="ARBA" id="ARBA00023125"/>
    </source>
</evidence>
<dbReference type="InterPro" id="IPR010985">
    <property type="entry name" value="Ribbon_hlx_hlx"/>
</dbReference>
<proteinExistence type="inferred from homology"/>
<dbReference type="CDD" id="cd21631">
    <property type="entry name" value="RHH_CopG_NikR-like"/>
    <property type="match status" value="1"/>
</dbReference>
<dbReference type="RefSeq" id="WP_136129911.1">
    <property type="nucleotide sequence ID" value="NZ_PDKU01000001.1"/>
</dbReference>
<dbReference type="Pfam" id="PF14850">
    <property type="entry name" value="Pro_dh-DNA_bdg"/>
    <property type="match status" value="1"/>
</dbReference>
<evidence type="ECO:0000256" key="9">
    <source>
        <dbReference type="ARBA" id="ARBA00023027"/>
    </source>
</evidence>
<dbReference type="InterPro" id="IPR024082">
    <property type="entry name" value="PRODH_PutA_dom_II"/>
</dbReference>
<dbReference type="GO" id="GO:0003842">
    <property type="term" value="F:L-glutamate gamma-semialdehyde dehydrogenase activity"/>
    <property type="evidence" value="ECO:0007669"/>
    <property type="project" value="UniProtKB-UniRule"/>
</dbReference>
<dbReference type="InterPro" id="IPR048798">
    <property type="entry name" value="PutA_RHH"/>
</dbReference>
<dbReference type="Proteomes" id="UP000296144">
    <property type="component" value="Unassembled WGS sequence"/>
</dbReference>
<keyword evidence="10 18" id="KW-0642">Proline metabolism</keyword>
<dbReference type="GO" id="GO:0009898">
    <property type="term" value="C:cytoplasmic side of plasma membrane"/>
    <property type="evidence" value="ECO:0007669"/>
    <property type="project" value="TreeGrafter"/>
</dbReference>
<comment type="similarity">
    <text evidence="16 18">In the N-terminal section; belongs to the proline dehydrogenase family.</text>
</comment>
<feature type="domain" description="Aldehyde dehydrogenase" evidence="20">
    <location>
        <begin position="668"/>
        <end position="1110"/>
    </location>
</feature>
<comment type="cofactor">
    <cofactor evidence="1 18">
        <name>FAD</name>
        <dbReference type="ChEBI" id="CHEBI:57692"/>
    </cofactor>
</comment>
<evidence type="ECO:0000256" key="18">
    <source>
        <dbReference type="PIRNR" id="PIRNR000197"/>
    </source>
</evidence>
<evidence type="ECO:0000256" key="10">
    <source>
        <dbReference type="ARBA" id="ARBA00023062"/>
    </source>
</evidence>
<comment type="similarity">
    <text evidence="17 18">In the C-terminal section; belongs to the aldehyde dehydrogenase family.</text>
</comment>
<protein>
    <recommendedName>
        <fullName evidence="18">Bifunctional protein PutA</fullName>
    </recommendedName>
    <domain>
        <recommendedName>
            <fullName evidence="18">Proline dehydrogenase</fullName>
            <ecNumber evidence="18">1.5.5.2</ecNumber>
        </recommendedName>
        <alternativeName>
            <fullName evidence="18">Proline oxidase</fullName>
        </alternativeName>
    </domain>
    <domain>
        <recommendedName>
            <fullName evidence="18">Delta-1-pyrroline-5-carboxylate dehydrogenase</fullName>
            <shortName evidence="18">P5C dehydrogenase</shortName>
            <ecNumber evidence="18">1.2.1.88</ecNumber>
        </recommendedName>
        <alternativeName>
            <fullName evidence="18">L-glutamate gamma-semialdehyde dehydrogenase</fullName>
        </alternativeName>
    </domain>
</protein>
<comment type="catalytic activity">
    <reaction evidence="14 18">
        <text>L-glutamate 5-semialdehyde + NAD(+) + H2O = L-glutamate + NADH + 2 H(+)</text>
        <dbReference type="Rhea" id="RHEA:30235"/>
        <dbReference type="ChEBI" id="CHEBI:15377"/>
        <dbReference type="ChEBI" id="CHEBI:15378"/>
        <dbReference type="ChEBI" id="CHEBI:29985"/>
        <dbReference type="ChEBI" id="CHEBI:57540"/>
        <dbReference type="ChEBI" id="CHEBI:57945"/>
        <dbReference type="ChEBI" id="CHEBI:58066"/>
        <dbReference type="EC" id="1.2.1.88"/>
    </reaction>
</comment>
<dbReference type="Pfam" id="PF01619">
    <property type="entry name" value="Pro_dh"/>
    <property type="match status" value="1"/>
</dbReference>
<dbReference type="NCBIfam" id="NF008772">
    <property type="entry name" value="PRK11809.1"/>
    <property type="match status" value="1"/>
</dbReference>
<dbReference type="PANTHER" id="PTHR42862:SF1">
    <property type="entry name" value="DELTA-1-PYRROLINE-5-CARBOXYLATE DEHYDROGENASE 2, ISOFORM A-RELATED"/>
    <property type="match status" value="1"/>
</dbReference>
<keyword evidence="25" id="KW-1185">Reference proteome</keyword>
<dbReference type="Gene3D" id="1.20.5.550">
    <property type="entry name" value="Single Helix bin"/>
    <property type="match status" value="1"/>
</dbReference>
<evidence type="ECO:0000256" key="3">
    <source>
        <dbReference type="ARBA" id="ARBA00004786"/>
    </source>
</evidence>
<keyword evidence="8 18" id="KW-0805">Transcription regulation</keyword>
<evidence type="ECO:0000259" key="20">
    <source>
        <dbReference type="Pfam" id="PF00171"/>
    </source>
</evidence>
<evidence type="ECO:0000256" key="16">
    <source>
        <dbReference type="ARBA" id="ARBA00060889"/>
    </source>
</evidence>
<dbReference type="Gene3D" id="3.40.605.10">
    <property type="entry name" value="Aldehyde Dehydrogenase, Chain A, domain 1"/>
    <property type="match status" value="1"/>
</dbReference>
<dbReference type="InterPro" id="IPR016162">
    <property type="entry name" value="Ald_DH_N"/>
</dbReference>
<evidence type="ECO:0000256" key="19">
    <source>
        <dbReference type="PIRSR" id="PIRSR000197-1"/>
    </source>
</evidence>
<keyword evidence="9 18" id="KW-0520">NAD</keyword>
<comment type="caution">
    <text evidence="24">The sequence shown here is derived from an EMBL/GenBank/DDBJ whole genome shotgun (WGS) entry which is preliminary data.</text>
</comment>
<dbReference type="Gene3D" id="3.20.20.220">
    <property type="match status" value="1"/>
</dbReference>
<feature type="domain" description="Proline dehydrogenase PutA" evidence="22">
    <location>
        <begin position="146"/>
        <end position="261"/>
    </location>
</feature>
<reference evidence="24 25" key="1">
    <citation type="journal article" date="2018" name="Genome Biol. Evol.">
        <title>Cladogenesis and Genomic Streamlining in Extracellular Endosymbionts of Tropical Stink Bugs.</title>
        <authorList>
            <person name="Otero-Bravo A."/>
            <person name="Goffredi S."/>
            <person name="Sabree Z.L."/>
        </authorList>
    </citation>
    <scope>NUCLEOTIDE SEQUENCE [LARGE SCALE GENOMIC DNA]</scope>
    <source>
        <strain evidence="24 25">SoEL</strain>
    </source>
</reference>
<dbReference type="GO" id="GO:0043565">
    <property type="term" value="F:sequence-specific DNA binding"/>
    <property type="evidence" value="ECO:0007669"/>
    <property type="project" value="UniProtKB-ARBA"/>
</dbReference>
<dbReference type="OrthoDB" id="9812625at2"/>
<dbReference type="InterPro" id="IPR024090">
    <property type="entry name" value="PRODH_PutA_dom_I"/>
</dbReference>
<dbReference type="InterPro" id="IPR025703">
    <property type="entry name" value="Bifunct_PutA"/>
</dbReference>
<comment type="pathway">
    <text evidence="3 18">Amino-acid degradation; L-proline degradation into L-glutamate; L-glutamate from L-proline: step 2/2.</text>
</comment>
<dbReference type="InterPro" id="IPR024089">
    <property type="entry name" value="PRODH_PutA_dom_I/II"/>
</dbReference>
<dbReference type="FunFam" id="3.40.309.10:FF:000005">
    <property type="entry name" value="1-pyrroline-5-carboxylate dehydrogenase 1"/>
    <property type="match status" value="1"/>
</dbReference>
<dbReference type="InterPro" id="IPR005933">
    <property type="entry name" value="PutA_C"/>
</dbReference>
<evidence type="ECO:0000256" key="14">
    <source>
        <dbReference type="ARBA" id="ARBA00048142"/>
    </source>
</evidence>
<dbReference type="NCBIfam" id="NF008869">
    <property type="entry name" value="PRK11904.1"/>
    <property type="match status" value="1"/>
</dbReference>
<keyword evidence="11 18" id="KW-0238">DNA-binding</keyword>
<evidence type="ECO:0000313" key="25">
    <source>
        <dbReference type="Proteomes" id="UP000296144"/>
    </source>
</evidence>
<dbReference type="Gene3D" id="3.40.309.10">
    <property type="entry name" value="Aldehyde Dehydrogenase, Chain A, domain 2"/>
    <property type="match status" value="1"/>
</dbReference>
<sequence length="1325" mass="148456">MGIITMGIGLDNSTHKRIKIAAQSINQTPNWLIKQAIFSYLIQIEGGKTLPEISLYHFSLNNSERITSDRIYQPFLELLNEIVPQSTTRSIVTKNWCTSEMELIPVLLEQCIIDDTLNKKIHALALRLSSKLRQESINTNKTSGIVQNLLKNFPLSSEEGISLMCLAEALLRIPDNQMRDILIYDKIKSGQWDLHLNNNNTLIVNLMTRGLIFIKKLMLVNDNQHVSNSFYKKLRSKIFTHSSPLIRKAVNITIRLLGKQFVIGENIDKALSNSLKLEKSGFSFSYDMLGEAALTDSDAKKYLRSYTEAIHAIGKASKDFGIYEGPGISIKLSALHPRYTRTQYSRIIEELYSNLKSLALLAHSYNIGINIDAEESERLELSLDLLEKLCFEPALKNWNGIGFVIQSYMKRCIFVIDELIDLAQRSNHRIMIRLVKGAYWDTEIKRAQIDGLENYPVYTRKVYTDVSYIACARKLLSFPNLIYPQFATHNAHTLSTIYQLAGNDYYIGQYEFQCLYGMGETLYKEIVAKKIEGNNKFNRPCRIYAPVGTHEKLLAYLVRRLLENGANTSFVNKIIDQSIPINELIENPVKTIKNIGLIEGTIGKSHPKIPLPRCLYGDKRINSKGININNEQSLTTIANDLIKNTEIFYLAKPIIKNKLINIKTSRLAVNPAISNDILGRVLETDVKQINQAIEDSLSTGSIWSKVLPKQRAVILERAAKIMENRMSELICILIREAGKTCINAISEVRESIDFIYYYSNIIKKNFNNDTHVPLGSVVCISPWNFPLAIFIGQIVAALATGNTVIAKPAEQTPIIAVKAVEILLMAGIPVGALQLFTGSGETVGKTLINDSRIQGVLFTGSTKVAKIIQKNIAGRLDKKGNPIPLIAETGGINAMIVDSSALTEQVVIDVITSAFDSAGQRCSSLRLLCIQEEVADRTIKMLLGAIAEYKVGSPDSLSTDIGPIIDAHATKKINNHINFMYSKGFKIHQSSLENKYNEHSKLLSDNFVKPTLIEINDIIDLQEEIFGPVLHIVRFKRDNLLNIIKQINMLNYGLTLGLHTRVNTTIHQLISEAKVGNVYINRNMIGAVVGVQPFGGEALSGTGPKAGGPLYLYRLLSSYPNHSINATIYQQGLSFIEINDRLRKELLLPYYAFSKWAKNKTLIGSLCLHYYNCSKSGFMIDLPSSTGERNTVSLYPREKIFCVAYNEQDILIQLTALISIGGKALWQDDQLHRNIFNDLPEEVKNRISLMTNPFTSDFDAVIFHGSKDRLSYLCKQIADQVDKIVPIQGFASTETNIFLERLLVERSVSINTTAAGGNTNLITIN</sequence>
<dbReference type="SUPFAM" id="SSF81935">
    <property type="entry name" value="N-terminal domain of bifunctional PutA protein"/>
    <property type="match status" value="1"/>
</dbReference>
<keyword evidence="7 18" id="KW-0560">Oxidoreductase</keyword>
<dbReference type="GO" id="GO:0004657">
    <property type="term" value="F:proline dehydrogenase activity"/>
    <property type="evidence" value="ECO:0007669"/>
    <property type="project" value="UniProtKB-UniRule"/>
</dbReference>
<evidence type="ECO:0000256" key="1">
    <source>
        <dbReference type="ARBA" id="ARBA00001974"/>
    </source>
</evidence>
<evidence type="ECO:0000256" key="13">
    <source>
        <dbReference type="ARBA" id="ARBA00023268"/>
    </source>
</evidence>
<keyword evidence="6 18" id="KW-0274">FAD</keyword>
<keyword evidence="4 18" id="KW-0678">Repressor</keyword>
<dbReference type="InterPro" id="IPR016163">
    <property type="entry name" value="Ald_DH_C"/>
</dbReference>
<dbReference type="PANTHER" id="PTHR42862">
    <property type="entry name" value="DELTA-1-PYRROLINE-5-CARBOXYLATE DEHYDROGENASE 1, ISOFORM A-RELATED"/>
    <property type="match status" value="1"/>
</dbReference>